<keyword evidence="3" id="KW-1185">Reference proteome</keyword>
<feature type="transmembrane region" description="Helical" evidence="1">
    <location>
        <begin position="98"/>
        <end position="118"/>
    </location>
</feature>
<protein>
    <recommendedName>
        <fullName evidence="4">DUF2269 domain-containing protein</fullName>
    </recommendedName>
</protein>
<keyword evidence="1" id="KW-1133">Transmembrane helix</keyword>
<evidence type="ECO:0000313" key="2">
    <source>
        <dbReference type="EMBL" id="PXY33841.1"/>
    </source>
</evidence>
<evidence type="ECO:0000313" key="3">
    <source>
        <dbReference type="Proteomes" id="UP000247892"/>
    </source>
</evidence>
<dbReference type="AlphaFoldDB" id="A0A318LK06"/>
<evidence type="ECO:0008006" key="4">
    <source>
        <dbReference type="Google" id="ProtNLM"/>
    </source>
</evidence>
<comment type="caution">
    <text evidence="2">The sequence shown here is derived from an EMBL/GenBank/DDBJ whole genome shotgun (WGS) entry which is preliminary data.</text>
</comment>
<keyword evidence="1" id="KW-0812">Transmembrane</keyword>
<organism evidence="2 3">
    <name type="scientific">Prauserella flavalba</name>
    <dbReference type="NCBI Taxonomy" id="1477506"/>
    <lineage>
        <taxon>Bacteria</taxon>
        <taxon>Bacillati</taxon>
        <taxon>Actinomycetota</taxon>
        <taxon>Actinomycetes</taxon>
        <taxon>Pseudonocardiales</taxon>
        <taxon>Pseudonocardiaceae</taxon>
        <taxon>Prauserella</taxon>
    </lineage>
</organism>
<dbReference type="RefSeq" id="WP_110337697.1">
    <property type="nucleotide sequence ID" value="NZ_JBHVKT010000015.1"/>
</dbReference>
<sequence length="175" mass="18300">MATKTRIEPRVKLGRGARKWLLFVHVVSSVGWIGVEACLLTLGIVGVSSTDPAVVTGSSVIAGVLGGTFYFPVSLVALISGLLLGIGTKWGLLRYHWVVAKLVLTIALYFGGNLLVVPRFVAAGEAVADGGQAGDARTLLVSAMTAGLVLLLVATLLSVFTPGGRTPWYRAKLAR</sequence>
<proteinExistence type="predicted"/>
<dbReference type="OrthoDB" id="8082651at2"/>
<feature type="transmembrane region" description="Helical" evidence="1">
    <location>
        <begin position="138"/>
        <end position="160"/>
    </location>
</feature>
<gene>
    <name evidence="2" type="ORF">BA062_16565</name>
</gene>
<feature type="transmembrane region" description="Helical" evidence="1">
    <location>
        <begin position="20"/>
        <end position="48"/>
    </location>
</feature>
<dbReference type="Proteomes" id="UP000247892">
    <property type="component" value="Unassembled WGS sequence"/>
</dbReference>
<evidence type="ECO:0000256" key="1">
    <source>
        <dbReference type="SAM" id="Phobius"/>
    </source>
</evidence>
<keyword evidence="1" id="KW-0472">Membrane</keyword>
<feature type="transmembrane region" description="Helical" evidence="1">
    <location>
        <begin position="60"/>
        <end position="86"/>
    </location>
</feature>
<accession>A0A318LK06</accession>
<dbReference type="EMBL" id="MASU01000006">
    <property type="protein sequence ID" value="PXY33841.1"/>
    <property type="molecule type" value="Genomic_DNA"/>
</dbReference>
<reference evidence="2 3" key="1">
    <citation type="submission" date="2016-07" db="EMBL/GenBank/DDBJ databases">
        <title>Draft genome sequence of Prauserella sp. YIM 121212, isolated from alkaline soil.</title>
        <authorList>
            <person name="Ruckert C."/>
            <person name="Albersmeier A."/>
            <person name="Jiang C.-L."/>
            <person name="Jiang Y."/>
            <person name="Kalinowski J."/>
            <person name="Schneider O."/>
            <person name="Winkler A."/>
            <person name="Zotchev S.B."/>
        </authorList>
    </citation>
    <scope>NUCLEOTIDE SEQUENCE [LARGE SCALE GENOMIC DNA]</scope>
    <source>
        <strain evidence="2 3">YIM 121212</strain>
    </source>
</reference>
<name>A0A318LK06_9PSEU</name>